<protein>
    <submittedName>
        <fullName evidence="1">Uncharacterized protein</fullName>
    </submittedName>
</protein>
<dbReference type="InParanoid" id="A0A151GM22"/>
<comment type="caution">
    <text evidence="1">The sequence shown here is derived from an EMBL/GenBank/DDBJ whole genome shotgun (WGS) entry which is preliminary data.</text>
</comment>
<proteinExistence type="predicted"/>
<evidence type="ECO:0000313" key="2">
    <source>
        <dbReference type="Proteomes" id="UP000076580"/>
    </source>
</evidence>
<organism evidence="1 2">
    <name type="scientific">Drechmeria coniospora</name>
    <name type="common">Nematophagous fungus</name>
    <name type="synonym">Meria coniospora</name>
    <dbReference type="NCBI Taxonomy" id="98403"/>
    <lineage>
        <taxon>Eukaryota</taxon>
        <taxon>Fungi</taxon>
        <taxon>Dikarya</taxon>
        <taxon>Ascomycota</taxon>
        <taxon>Pezizomycotina</taxon>
        <taxon>Sordariomycetes</taxon>
        <taxon>Hypocreomycetidae</taxon>
        <taxon>Hypocreales</taxon>
        <taxon>Ophiocordycipitaceae</taxon>
        <taxon>Drechmeria</taxon>
    </lineage>
</organism>
<gene>
    <name evidence="1" type="ORF">DCS_05177</name>
</gene>
<reference evidence="1 2" key="1">
    <citation type="journal article" date="2016" name="Sci. Rep.">
        <title>Insights into Adaptations to a Near-Obligate Nematode Endoparasitic Lifestyle from the Finished Genome of Drechmeria coniospora.</title>
        <authorList>
            <person name="Zhang L."/>
            <person name="Zhou Z."/>
            <person name="Guo Q."/>
            <person name="Fokkens L."/>
            <person name="Miskei M."/>
            <person name="Pocsi I."/>
            <person name="Zhang W."/>
            <person name="Chen M."/>
            <person name="Wang L."/>
            <person name="Sun Y."/>
            <person name="Donzelli B.G."/>
            <person name="Gibson D.M."/>
            <person name="Nelson D.R."/>
            <person name="Luo J.G."/>
            <person name="Rep M."/>
            <person name="Liu H."/>
            <person name="Yang S."/>
            <person name="Wang J."/>
            <person name="Krasnoff S.B."/>
            <person name="Xu Y."/>
            <person name="Molnar I."/>
            <person name="Lin M."/>
        </authorList>
    </citation>
    <scope>NUCLEOTIDE SEQUENCE [LARGE SCALE GENOMIC DNA]</scope>
    <source>
        <strain evidence="1 2">ARSEF 6962</strain>
    </source>
</reference>
<evidence type="ECO:0000313" key="1">
    <source>
        <dbReference type="EMBL" id="KYK58164.1"/>
    </source>
</evidence>
<dbReference type="OrthoDB" id="5030973at2759"/>
<sequence>MDDEYADFDDEDPLPCYFMPKKSESATAGTLRTYRPGNSETGLIYDTERHADYHVTVERLLGMDGWESPNSKSPMTLLILKLAVNCRSKSNKATRVTAKLEFESRPSGEKADPEIETWAPFKEPERSNATLVGVKKSDRIEVGAGVKAEFAELSGAWGSTEELSFEHTAFDMRTAFPLMNEDSGKRNGIEWCFSQNKLLGNDPPPVIHLAVLLRRASVTAAYVVKFEIDVVAGTMFNLKNNILKVFGCGPGITKPFLVQPDVDAPKVRYEGHHILKLTESYKNNMGELGTKDVLHRLVFPKLPASAQEAGAVLVEESQLHLAGMKGSGDQGL</sequence>
<dbReference type="EMBL" id="LAYC01000002">
    <property type="protein sequence ID" value="KYK58164.1"/>
    <property type="molecule type" value="Genomic_DNA"/>
</dbReference>
<accession>A0A151GM22</accession>
<dbReference type="RefSeq" id="XP_040657516.1">
    <property type="nucleotide sequence ID" value="XM_040802483.1"/>
</dbReference>
<dbReference type="AlphaFoldDB" id="A0A151GM22"/>
<keyword evidence="2" id="KW-1185">Reference proteome</keyword>
<dbReference type="GeneID" id="63717820"/>
<name>A0A151GM22_DRECN</name>
<dbReference type="Proteomes" id="UP000076580">
    <property type="component" value="Chromosome 02"/>
</dbReference>